<evidence type="ECO:0000313" key="1">
    <source>
        <dbReference type="EMBL" id="GGJ85272.1"/>
    </source>
</evidence>
<evidence type="ECO:0000313" key="2">
    <source>
        <dbReference type="Proteomes" id="UP000635983"/>
    </source>
</evidence>
<protein>
    <submittedName>
        <fullName evidence="1">Uncharacterized protein</fullName>
    </submittedName>
</protein>
<name>A0A917PNS4_9PSED</name>
<keyword evidence="2" id="KW-1185">Reference proteome</keyword>
<sequence length="89" mass="10113">MNAQLRINEALLIADQAFQPFQCIAWAPQESRRDYSFSVIDRTSAALVDRCHLSSEQLSNPAALEAILTQARKTLRAEGFHLEPWQMPK</sequence>
<dbReference type="AlphaFoldDB" id="A0A917PNS4"/>
<accession>A0A917PNS4</accession>
<organism evidence="1 2">
    <name type="scientific">Pseudomonas matsuisoli</name>
    <dbReference type="NCBI Taxonomy" id="1515666"/>
    <lineage>
        <taxon>Bacteria</taxon>
        <taxon>Pseudomonadati</taxon>
        <taxon>Pseudomonadota</taxon>
        <taxon>Gammaproteobacteria</taxon>
        <taxon>Pseudomonadales</taxon>
        <taxon>Pseudomonadaceae</taxon>
        <taxon>Pseudomonas</taxon>
    </lineage>
</organism>
<comment type="caution">
    <text evidence="1">The sequence shown here is derived from an EMBL/GenBank/DDBJ whole genome shotgun (WGS) entry which is preliminary data.</text>
</comment>
<reference evidence="1" key="2">
    <citation type="submission" date="2020-09" db="EMBL/GenBank/DDBJ databases">
        <authorList>
            <person name="Sun Q."/>
            <person name="Ohkuma M."/>
        </authorList>
    </citation>
    <scope>NUCLEOTIDE SEQUENCE</scope>
    <source>
        <strain evidence="1">JCM 30078</strain>
    </source>
</reference>
<proteinExistence type="predicted"/>
<dbReference type="RefSeq" id="WP_188981972.1">
    <property type="nucleotide sequence ID" value="NZ_BMPO01000002.1"/>
</dbReference>
<reference evidence="1" key="1">
    <citation type="journal article" date="2014" name="Int. J. Syst. Evol. Microbiol.">
        <title>Complete genome sequence of Corynebacterium casei LMG S-19264T (=DSM 44701T), isolated from a smear-ripened cheese.</title>
        <authorList>
            <consortium name="US DOE Joint Genome Institute (JGI-PGF)"/>
            <person name="Walter F."/>
            <person name="Albersmeier A."/>
            <person name="Kalinowski J."/>
            <person name="Ruckert C."/>
        </authorList>
    </citation>
    <scope>NUCLEOTIDE SEQUENCE</scope>
    <source>
        <strain evidence="1">JCM 30078</strain>
    </source>
</reference>
<dbReference type="EMBL" id="BMPO01000002">
    <property type="protein sequence ID" value="GGJ85272.1"/>
    <property type="molecule type" value="Genomic_DNA"/>
</dbReference>
<gene>
    <name evidence="1" type="ORF">GCM10009304_09140</name>
</gene>
<dbReference type="Proteomes" id="UP000635983">
    <property type="component" value="Unassembled WGS sequence"/>
</dbReference>